<keyword evidence="4" id="KW-1185">Reference proteome</keyword>
<dbReference type="Proteomes" id="UP000054558">
    <property type="component" value="Unassembled WGS sequence"/>
</dbReference>
<dbReference type="PANTHER" id="PTHR31513:SF2">
    <property type="entry name" value="MRAZ"/>
    <property type="match status" value="1"/>
</dbReference>
<dbReference type="AlphaFoldDB" id="A0A1Y1IIT2"/>
<proteinExistence type="predicted"/>
<feature type="transmembrane region" description="Helical" evidence="1">
    <location>
        <begin position="711"/>
        <end position="728"/>
    </location>
</feature>
<dbReference type="Pfam" id="PF26010">
    <property type="entry name" value="DUF8003"/>
    <property type="match status" value="1"/>
</dbReference>
<organism evidence="3 4">
    <name type="scientific">Klebsormidium nitens</name>
    <name type="common">Green alga</name>
    <name type="synonym">Ulothrix nitens</name>
    <dbReference type="NCBI Taxonomy" id="105231"/>
    <lineage>
        <taxon>Eukaryota</taxon>
        <taxon>Viridiplantae</taxon>
        <taxon>Streptophyta</taxon>
        <taxon>Klebsormidiophyceae</taxon>
        <taxon>Klebsormidiales</taxon>
        <taxon>Klebsormidiaceae</taxon>
        <taxon>Klebsormidium</taxon>
    </lineage>
</organism>
<dbReference type="EMBL" id="DF237389">
    <property type="protein sequence ID" value="GAQ88567.1"/>
    <property type="molecule type" value="Genomic_DNA"/>
</dbReference>
<dbReference type="OMA" id="SWITSHG"/>
<feature type="domain" description="DUF8003" evidence="2">
    <location>
        <begin position="112"/>
        <end position="184"/>
    </location>
</feature>
<dbReference type="OrthoDB" id="122018at2759"/>
<accession>A0A1Y1IIT2</accession>
<reference evidence="3 4" key="1">
    <citation type="journal article" date="2014" name="Nat. Commun.">
        <title>Klebsormidium flaccidum genome reveals primary factors for plant terrestrial adaptation.</title>
        <authorList>
            <person name="Hori K."/>
            <person name="Maruyama F."/>
            <person name="Fujisawa T."/>
            <person name="Togashi T."/>
            <person name="Yamamoto N."/>
            <person name="Seo M."/>
            <person name="Sato S."/>
            <person name="Yamada T."/>
            <person name="Mori H."/>
            <person name="Tajima N."/>
            <person name="Moriyama T."/>
            <person name="Ikeuchi M."/>
            <person name="Watanabe M."/>
            <person name="Wada H."/>
            <person name="Kobayashi K."/>
            <person name="Saito M."/>
            <person name="Masuda T."/>
            <person name="Sasaki-Sekimoto Y."/>
            <person name="Mashiguchi K."/>
            <person name="Awai K."/>
            <person name="Shimojima M."/>
            <person name="Masuda S."/>
            <person name="Iwai M."/>
            <person name="Nobusawa T."/>
            <person name="Narise T."/>
            <person name="Kondo S."/>
            <person name="Saito H."/>
            <person name="Sato R."/>
            <person name="Murakawa M."/>
            <person name="Ihara Y."/>
            <person name="Oshima-Yamada Y."/>
            <person name="Ohtaka K."/>
            <person name="Satoh M."/>
            <person name="Sonobe K."/>
            <person name="Ishii M."/>
            <person name="Ohtani R."/>
            <person name="Kanamori-Sato M."/>
            <person name="Honoki R."/>
            <person name="Miyazaki D."/>
            <person name="Mochizuki H."/>
            <person name="Umetsu J."/>
            <person name="Higashi K."/>
            <person name="Shibata D."/>
            <person name="Kamiya Y."/>
            <person name="Sato N."/>
            <person name="Nakamura Y."/>
            <person name="Tabata S."/>
            <person name="Ida S."/>
            <person name="Kurokawa K."/>
            <person name="Ohta H."/>
        </authorList>
    </citation>
    <scope>NUCLEOTIDE SEQUENCE [LARGE SCALE GENOMIC DNA]</scope>
    <source>
        <strain evidence="3 4">NIES-2285</strain>
    </source>
</reference>
<feature type="transmembrane region" description="Helical" evidence="1">
    <location>
        <begin position="634"/>
        <end position="658"/>
    </location>
</feature>
<name>A0A1Y1IIT2_KLENI</name>
<dbReference type="InterPro" id="IPR058316">
    <property type="entry name" value="DUF8003"/>
</dbReference>
<evidence type="ECO:0000313" key="4">
    <source>
        <dbReference type="Proteomes" id="UP000054558"/>
    </source>
</evidence>
<protein>
    <recommendedName>
        <fullName evidence="2">DUF8003 domain-containing protein</fullName>
    </recommendedName>
</protein>
<dbReference type="PANTHER" id="PTHR31513">
    <property type="entry name" value="EPHRIN TYPE-B RECEPTOR"/>
    <property type="match status" value="1"/>
</dbReference>
<sequence>MLELRGWVLADGQTSANSPQAISAGGGGGSGGTILMFLNSFQGEPGSIISSSGGSGGSIGGGGGAGGRVHFEWANIKEGDAYVRKANSSGVLRSIGGRGNHDGGDGEPGSLTALDCPPGLYGLFCDECPLGTYKNEFGYNESLCKPCPPEDLPHHSRHIAKKGGVTSRPCPYECVASKYSLPHCNTPIEDLISSFGGPLTFSLLNAAVLVLMAVTLSVARVRIAGTWEADDPPSPKTPDAMHINQSHPFLESLNEVMESNRAEESAGHLHRLYFTGSNSFGEPWRLPHPPPEQILDLVYEDAYNRFVEAVNERAGYQWYEGMVYSALLAVCCPLAWSWLQWRRQVRAQALHQYVSKEYDHACLRSCRARALYEGLKVHWTPDLLLGYIDFFLGGDEKRSDLPPRLPDRLPLALIFGGEGGYMTPYHLHSDDLLTSLLGQMLPASIWYRMVAGLNAQLRTVRQGCLRRGLAPLLAWIGTHANPWLRMHGLRIDLAWFQATSSGYYQLGVILSSSAEPPSPVLGSSSIASPPLPTSPVASPRHAPSAAPPHLGGGMYHYSYSLARRRIGGGIVDGVTLRSLQDRKTLLYPTQFVMTNLKPLGHHAAVGLLMSSLLLSDLCLSLLLLLQFYSISLTAFLLVLLLPPFIAFFAAAAGLNALFTHVPRRAASLARYYNLWNGTSMWNVVVAVVCGAIAHSHQGWPSVTSGTSDSEYGWWLFPLLLFLVKILQARTVDYHVGNLEIADRTLYSEDPTNFWEGP</sequence>
<dbReference type="STRING" id="105231.A0A1Y1IIT2"/>
<feature type="transmembrane region" description="Helical" evidence="1">
    <location>
        <begin position="679"/>
        <end position="699"/>
    </location>
</feature>
<keyword evidence="1" id="KW-0812">Transmembrane</keyword>
<keyword evidence="1" id="KW-1133">Transmembrane helix</keyword>
<keyword evidence="1" id="KW-0472">Membrane</keyword>
<evidence type="ECO:0000256" key="1">
    <source>
        <dbReference type="SAM" id="Phobius"/>
    </source>
</evidence>
<evidence type="ECO:0000259" key="2">
    <source>
        <dbReference type="Pfam" id="PF26010"/>
    </source>
</evidence>
<evidence type="ECO:0000313" key="3">
    <source>
        <dbReference type="EMBL" id="GAQ88567.1"/>
    </source>
</evidence>
<gene>
    <name evidence="3" type="ORF">KFL_004400050</name>
</gene>